<evidence type="ECO:0000256" key="6">
    <source>
        <dbReference type="SAM" id="MobiDB-lite"/>
    </source>
</evidence>
<dbReference type="PANTHER" id="PTHR43303:SF4">
    <property type="entry name" value="NADPH DEHYDROGENASE C23G7.10C-RELATED"/>
    <property type="match status" value="1"/>
</dbReference>
<evidence type="ECO:0000256" key="1">
    <source>
        <dbReference type="ARBA" id="ARBA00001917"/>
    </source>
</evidence>
<dbReference type="PANTHER" id="PTHR43303">
    <property type="entry name" value="NADPH DEHYDROGENASE C23G7.10C-RELATED"/>
    <property type="match status" value="1"/>
</dbReference>
<feature type="domain" description="NADH:flavin oxidoreductase/NADH oxidase N-terminal" evidence="7">
    <location>
        <begin position="4"/>
        <end position="348"/>
    </location>
</feature>
<evidence type="ECO:0000256" key="5">
    <source>
        <dbReference type="ARBA" id="ARBA00023002"/>
    </source>
</evidence>
<dbReference type="GeneID" id="43368292"/>
<dbReference type="AlphaFoldDB" id="A0A6B9F0F9"/>
<sequence length="366" mass="39931">MTADLFTPLELRGTEVPNRVMVSPMCQYSCEGRDGLPTDWHHTHLASRAVGGAGLVMTEATAVEARGRITPHDLGIWRDAHADALADVTASIRDQGSVPGIQLAHAGRKASKTRPWEGSRPLTGGDGWETVAPSAEPWPYEEGETATRRMTDDDIGDVIDAFRAAAERAHDAGFEVAEIHAAHGYLLHEFLSPVANDRDDDYGGCFEDRTRLLREVASAIREVWPDDDPLFVRISATDWLDDRDSWTVADSIRLADDLAPLGVDLIDVSAGGIHPDQSIPSTGPGYQERYARRVRQESEADIAVGAVGGITTAEQADALIRNGRGDLAIVGREHLRDPYFALHAARELDRLDADGIEVPVQYDRAF</sequence>
<protein>
    <submittedName>
        <fullName evidence="8">NADH:flavin oxidoreductase/NADH oxidase</fullName>
    </submittedName>
</protein>
<evidence type="ECO:0000259" key="7">
    <source>
        <dbReference type="Pfam" id="PF00724"/>
    </source>
</evidence>
<dbReference type="KEGG" id="hra:EI982_02080"/>
<keyword evidence="2" id="KW-0285">Flavoprotein</keyword>
<keyword evidence="5" id="KW-0560">Oxidoreductase</keyword>
<feature type="region of interest" description="Disordered" evidence="6">
    <location>
        <begin position="104"/>
        <end position="146"/>
    </location>
</feature>
<dbReference type="SUPFAM" id="SSF51395">
    <property type="entry name" value="FMN-linked oxidoreductases"/>
    <property type="match status" value="1"/>
</dbReference>
<reference evidence="8 9" key="1">
    <citation type="submission" date="2018-12" db="EMBL/GenBank/DDBJ databases">
        <title>Complete genome sequence of Haloplanus rallus MBLA0036.</title>
        <authorList>
            <person name="Nam Y.-d."/>
            <person name="Kang J."/>
            <person name="Chung W.-H."/>
            <person name="Park Y.S."/>
        </authorList>
    </citation>
    <scope>NUCLEOTIDE SEQUENCE [LARGE SCALE GENOMIC DNA]</scope>
    <source>
        <strain evidence="8 9">MBLA0036</strain>
    </source>
</reference>
<dbReference type="OrthoDB" id="122964at2157"/>
<dbReference type="GO" id="GO:0003959">
    <property type="term" value="F:NADPH dehydrogenase activity"/>
    <property type="evidence" value="ECO:0007669"/>
    <property type="project" value="InterPro"/>
</dbReference>
<gene>
    <name evidence="8" type="ORF">EI982_02080</name>
</gene>
<keyword evidence="9" id="KW-1185">Reference proteome</keyword>
<dbReference type="Pfam" id="PF00724">
    <property type="entry name" value="Oxidored_FMN"/>
    <property type="match status" value="1"/>
</dbReference>
<dbReference type="InterPro" id="IPR044152">
    <property type="entry name" value="YqjM-like"/>
</dbReference>
<keyword evidence="4" id="KW-0521">NADP</keyword>
<dbReference type="GO" id="GO:0050661">
    <property type="term" value="F:NADP binding"/>
    <property type="evidence" value="ECO:0007669"/>
    <property type="project" value="InterPro"/>
</dbReference>
<proteinExistence type="predicted"/>
<evidence type="ECO:0000313" key="9">
    <source>
        <dbReference type="Proteomes" id="UP000428325"/>
    </source>
</evidence>
<dbReference type="CDD" id="cd02932">
    <property type="entry name" value="OYE_YqiM_FMN"/>
    <property type="match status" value="1"/>
</dbReference>
<keyword evidence="3" id="KW-0288">FMN</keyword>
<dbReference type="Gene3D" id="3.20.20.70">
    <property type="entry name" value="Aldolase class I"/>
    <property type="match status" value="1"/>
</dbReference>
<comment type="cofactor">
    <cofactor evidence="1">
        <name>FMN</name>
        <dbReference type="ChEBI" id="CHEBI:58210"/>
    </cofactor>
</comment>
<evidence type="ECO:0000256" key="4">
    <source>
        <dbReference type="ARBA" id="ARBA00022857"/>
    </source>
</evidence>
<name>A0A6B9F0F9_9EURY</name>
<dbReference type="Proteomes" id="UP000428325">
    <property type="component" value="Chromosome"/>
</dbReference>
<dbReference type="InterPro" id="IPR013785">
    <property type="entry name" value="Aldolase_TIM"/>
</dbReference>
<evidence type="ECO:0000313" key="8">
    <source>
        <dbReference type="EMBL" id="QGX93666.1"/>
    </source>
</evidence>
<organism evidence="8 9">
    <name type="scientific">Haloplanus rallus</name>
    <dbReference type="NCBI Taxonomy" id="1816183"/>
    <lineage>
        <taxon>Archaea</taxon>
        <taxon>Methanobacteriati</taxon>
        <taxon>Methanobacteriota</taxon>
        <taxon>Stenosarchaea group</taxon>
        <taxon>Halobacteria</taxon>
        <taxon>Halobacteriales</taxon>
        <taxon>Haloferacaceae</taxon>
        <taxon>Haloplanus</taxon>
    </lineage>
</organism>
<accession>A0A6B9F0F9</accession>
<dbReference type="RefSeq" id="WP_157687907.1">
    <property type="nucleotide sequence ID" value="NZ_CP034345.1"/>
</dbReference>
<dbReference type="GO" id="GO:0010181">
    <property type="term" value="F:FMN binding"/>
    <property type="evidence" value="ECO:0007669"/>
    <property type="project" value="InterPro"/>
</dbReference>
<dbReference type="EMBL" id="CP034345">
    <property type="protein sequence ID" value="QGX93666.1"/>
    <property type="molecule type" value="Genomic_DNA"/>
</dbReference>
<dbReference type="InterPro" id="IPR001155">
    <property type="entry name" value="OxRdtase_FMN_N"/>
</dbReference>
<evidence type="ECO:0000256" key="3">
    <source>
        <dbReference type="ARBA" id="ARBA00022643"/>
    </source>
</evidence>
<evidence type="ECO:0000256" key="2">
    <source>
        <dbReference type="ARBA" id="ARBA00022630"/>
    </source>
</evidence>